<dbReference type="InterPro" id="IPR025553">
    <property type="entry name" value="YppF"/>
</dbReference>
<evidence type="ECO:0000313" key="2">
    <source>
        <dbReference type="Proteomes" id="UP001589609"/>
    </source>
</evidence>
<accession>A0ABV5WH38</accession>
<gene>
    <name evidence="1" type="primary">yppF</name>
    <name evidence="1" type="ORF">ACFFMS_16105</name>
</gene>
<comment type="caution">
    <text evidence="1">The sequence shown here is derived from an EMBL/GenBank/DDBJ whole genome shotgun (WGS) entry which is preliminary data.</text>
</comment>
<evidence type="ECO:0000313" key="1">
    <source>
        <dbReference type="EMBL" id="MFB9759917.1"/>
    </source>
</evidence>
<proteinExistence type="predicted"/>
<dbReference type="RefSeq" id="WP_379950254.1">
    <property type="nucleotide sequence ID" value="NZ_JBHMAF010000101.1"/>
</dbReference>
<dbReference type="EMBL" id="JBHMAF010000101">
    <property type="protein sequence ID" value="MFB9759917.1"/>
    <property type="molecule type" value="Genomic_DNA"/>
</dbReference>
<dbReference type="Proteomes" id="UP001589609">
    <property type="component" value="Unassembled WGS sequence"/>
</dbReference>
<dbReference type="Pfam" id="PF14178">
    <property type="entry name" value="YppF"/>
    <property type="match status" value="1"/>
</dbReference>
<sequence>MLLQDFIHQFILMNKRVPLHTTELLDYLQKSYTGGDLSASDYKSLFRELNKRGVERAGRFILENILTFNRTAL</sequence>
<reference evidence="1 2" key="1">
    <citation type="submission" date="2024-09" db="EMBL/GenBank/DDBJ databases">
        <authorList>
            <person name="Sun Q."/>
            <person name="Mori K."/>
        </authorList>
    </citation>
    <scope>NUCLEOTIDE SEQUENCE [LARGE SCALE GENOMIC DNA]</scope>
    <source>
        <strain evidence="1 2">JCM 11201</strain>
    </source>
</reference>
<organism evidence="1 2">
    <name type="scientific">Ectobacillus funiculus</name>
    <dbReference type="NCBI Taxonomy" id="137993"/>
    <lineage>
        <taxon>Bacteria</taxon>
        <taxon>Bacillati</taxon>
        <taxon>Bacillota</taxon>
        <taxon>Bacilli</taxon>
        <taxon>Bacillales</taxon>
        <taxon>Bacillaceae</taxon>
        <taxon>Ectobacillus</taxon>
    </lineage>
</organism>
<keyword evidence="2" id="KW-1185">Reference proteome</keyword>
<protein>
    <submittedName>
        <fullName evidence="1">YppF family protein</fullName>
    </submittedName>
</protein>
<name>A0ABV5WH38_9BACI</name>